<dbReference type="Pfam" id="PF12738">
    <property type="entry name" value="PTCB-BRCT"/>
    <property type="match status" value="1"/>
</dbReference>
<gene>
    <name evidence="8" type="ORF">RJ639_005614</name>
</gene>
<dbReference type="Gene3D" id="3.30.40.10">
    <property type="entry name" value="Zinc/RING finger domain, C3HC4 (zinc finger)"/>
    <property type="match status" value="1"/>
</dbReference>
<feature type="compositionally biased region" description="Polar residues" evidence="5">
    <location>
        <begin position="241"/>
        <end position="250"/>
    </location>
</feature>
<dbReference type="SMART" id="SM00292">
    <property type="entry name" value="BRCT"/>
    <property type="match status" value="1"/>
</dbReference>
<dbReference type="InterPro" id="IPR036420">
    <property type="entry name" value="BRCT_dom_sf"/>
</dbReference>
<dbReference type="InterPro" id="IPR013083">
    <property type="entry name" value="Znf_RING/FYVE/PHD"/>
</dbReference>
<feature type="non-terminal residue" evidence="8">
    <location>
        <position position="476"/>
    </location>
</feature>
<evidence type="ECO:0000313" key="9">
    <source>
        <dbReference type="Proteomes" id="UP001188597"/>
    </source>
</evidence>
<name>A0AA89ATX2_9ASTE</name>
<dbReference type="Proteomes" id="UP001188597">
    <property type="component" value="Unassembled WGS sequence"/>
</dbReference>
<dbReference type="AlphaFoldDB" id="A0AA89ATX2"/>
<keyword evidence="9" id="KW-1185">Reference proteome</keyword>
<evidence type="ECO:0000256" key="1">
    <source>
        <dbReference type="ARBA" id="ARBA00022723"/>
    </source>
</evidence>
<dbReference type="InterPro" id="IPR001357">
    <property type="entry name" value="BRCT_dom"/>
</dbReference>
<dbReference type="Pfam" id="PF13639">
    <property type="entry name" value="zf-RING_2"/>
    <property type="match status" value="1"/>
</dbReference>
<evidence type="ECO:0000259" key="7">
    <source>
        <dbReference type="PROSITE" id="PS50172"/>
    </source>
</evidence>
<dbReference type="SUPFAM" id="SSF57850">
    <property type="entry name" value="RING/U-box"/>
    <property type="match status" value="1"/>
</dbReference>
<keyword evidence="1" id="KW-0479">Metal-binding</keyword>
<evidence type="ECO:0000256" key="5">
    <source>
        <dbReference type="SAM" id="MobiDB-lite"/>
    </source>
</evidence>
<dbReference type="InterPro" id="IPR017907">
    <property type="entry name" value="Znf_RING_CS"/>
</dbReference>
<dbReference type="PROSITE" id="PS50172">
    <property type="entry name" value="BRCT"/>
    <property type="match status" value="1"/>
</dbReference>
<evidence type="ECO:0000256" key="3">
    <source>
        <dbReference type="ARBA" id="ARBA00022833"/>
    </source>
</evidence>
<dbReference type="PROSITE" id="PS00518">
    <property type="entry name" value="ZF_RING_1"/>
    <property type="match status" value="1"/>
</dbReference>
<comment type="caution">
    <text evidence="8">The sequence shown here is derived from an EMBL/GenBank/DDBJ whole genome shotgun (WGS) entry which is preliminary data.</text>
</comment>
<dbReference type="GO" id="GO:0008270">
    <property type="term" value="F:zinc ion binding"/>
    <property type="evidence" value="ECO:0007669"/>
    <property type="project" value="UniProtKB-KW"/>
</dbReference>
<sequence>PLHSPVEGVESVVATVSGYHGSQRFKLIKLLSQAGASYVGTLNQSTTHLVCWKFEGKKYEFARKSKTAIVNHRWVEDCIKRGRRVREHPYTQLCKSNNLLKRARIGQEVGPLLLEILLVEKASLLPQNQSQACDNSKNPMIDVDSGEADCATWTVSNLLKENLFPELGRSDISYRRSKKKILRRRVKQDHLYNSRYLHDEPSEPEELGSSPYTRLRRQKRTPSTSAEASRKGRRMVRKNTSRNFLASLSDSEQECRPRQNCHPTHDITATSSSSSGGRTVCEGRNTGASTDRFSDHMATTNEALRDADNIKHLHNALAPQDRCSAVDEGLNGTEHNSRLSTSTELSCVICWTDFSSTRGILPCGHRFCFSCIQSWADHMVYIFCSINDILFSLLYSLEGNTQSICSGVFPFLSKYRLRKYAVNAVAGSLRIYSLDVNSARFDVFIHTAWILQWIHGHAFTARISKCSTISSINLLL</sequence>
<dbReference type="PANTHER" id="PTHR47776">
    <property type="entry name" value="F5A8.9 PROTEIN"/>
    <property type="match status" value="1"/>
</dbReference>
<evidence type="ECO:0000259" key="6">
    <source>
        <dbReference type="PROSITE" id="PS50089"/>
    </source>
</evidence>
<evidence type="ECO:0008006" key="10">
    <source>
        <dbReference type="Google" id="ProtNLM"/>
    </source>
</evidence>
<dbReference type="PROSITE" id="PS50089">
    <property type="entry name" value="ZF_RING_2"/>
    <property type="match status" value="1"/>
</dbReference>
<dbReference type="InterPro" id="IPR001841">
    <property type="entry name" value="Znf_RING"/>
</dbReference>
<reference evidence="8" key="1">
    <citation type="submission" date="2022-12" db="EMBL/GenBank/DDBJ databases">
        <title>Draft genome assemblies for two species of Escallonia (Escalloniales).</title>
        <authorList>
            <person name="Chanderbali A."/>
            <person name="Dervinis C."/>
            <person name="Anghel I."/>
            <person name="Soltis D."/>
            <person name="Soltis P."/>
            <person name="Zapata F."/>
        </authorList>
    </citation>
    <scope>NUCLEOTIDE SEQUENCE</scope>
    <source>
        <strain evidence="8">UCBG64.0493</strain>
        <tissue evidence="8">Leaf</tissue>
    </source>
</reference>
<feature type="compositionally biased region" description="Basic residues" evidence="5">
    <location>
        <begin position="231"/>
        <end position="240"/>
    </location>
</feature>
<evidence type="ECO:0000256" key="4">
    <source>
        <dbReference type="PROSITE-ProRule" id="PRU00175"/>
    </source>
</evidence>
<accession>A0AA89ATX2</accession>
<organism evidence="8 9">
    <name type="scientific">Escallonia herrerae</name>
    <dbReference type="NCBI Taxonomy" id="1293975"/>
    <lineage>
        <taxon>Eukaryota</taxon>
        <taxon>Viridiplantae</taxon>
        <taxon>Streptophyta</taxon>
        <taxon>Embryophyta</taxon>
        <taxon>Tracheophyta</taxon>
        <taxon>Spermatophyta</taxon>
        <taxon>Magnoliopsida</taxon>
        <taxon>eudicotyledons</taxon>
        <taxon>Gunneridae</taxon>
        <taxon>Pentapetalae</taxon>
        <taxon>asterids</taxon>
        <taxon>campanulids</taxon>
        <taxon>Escalloniales</taxon>
        <taxon>Escalloniaceae</taxon>
        <taxon>Escallonia</taxon>
    </lineage>
</organism>
<keyword evidence="3" id="KW-0862">Zinc</keyword>
<evidence type="ECO:0000256" key="2">
    <source>
        <dbReference type="ARBA" id="ARBA00022771"/>
    </source>
</evidence>
<dbReference type="Gene3D" id="3.40.50.10190">
    <property type="entry name" value="BRCT domain"/>
    <property type="match status" value="1"/>
</dbReference>
<protein>
    <recommendedName>
        <fullName evidence="10">RING-type E3 ubiquitin transferase BRCA1</fullName>
    </recommendedName>
</protein>
<feature type="region of interest" description="Disordered" evidence="5">
    <location>
        <begin position="193"/>
        <end position="293"/>
    </location>
</feature>
<dbReference type="SUPFAM" id="SSF52113">
    <property type="entry name" value="BRCT domain"/>
    <property type="match status" value="1"/>
</dbReference>
<keyword evidence="2 4" id="KW-0863">Zinc-finger</keyword>
<feature type="domain" description="RING-type" evidence="6">
    <location>
        <begin position="347"/>
        <end position="388"/>
    </location>
</feature>
<dbReference type="EMBL" id="JAVXUP010001171">
    <property type="protein sequence ID" value="KAK3015030.1"/>
    <property type="molecule type" value="Genomic_DNA"/>
</dbReference>
<evidence type="ECO:0000313" key="8">
    <source>
        <dbReference type="EMBL" id="KAK3015030.1"/>
    </source>
</evidence>
<proteinExistence type="predicted"/>
<dbReference type="PANTHER" id="PTHR47776:SF2">
    <property type="entry name" value="RING-TYPE E3 UBIQUITIN TRANSFERASE BRCA1"/>
    <property type="match status" value="1"/>
</dbReference>
<feature type="domain" description="BRCT" evidence="7">
    <location>
        <begin position="1"/>
        <end position="92"/>
    </location>
</feature>